<reference evidence="1 2" key="1">
    <citation type="submission" date="2016-10" db="EMBL/GenBank/DDBJ databases">
        <title>Genome sequence of the basidiomycete white-rot fungus Trametes pubescens.</title>
        <authorList>
            <person name="Makela M.R."/>
            <person name="Granchi Z."/>
            <person name="Peng M."/>
            <person name="De Vries R.P."/>
            <person name="Grigoriev I."/>
            <person name="Riley R."/>
            <person name="Hilden K."/>
        </authorList>
    </citation>
    <scope>NUCLEOTIDE SEQUENCE [LARGE SCALE GENOMIC DNA]</scope>
    <source>
        <strain evidence="1 2">FBCC735</strain>
    </source>
</reference>
<comment type="caution">
    <text evidence="1">The sequence shown here is derived from an EMBL/GenBank/DDBJ whole genome shotgun (WGS) entry which is preliminary data.</text>
</comment>
<keyword evidence="2" id="KW-1185">Reference proteome</keyword>
<accession>A0A1M2V8I1</accession>
<evidence type="ECO:0000313" key="2">
    <source>
        <dbReference type="Proteomes" id="UP000184267"/>
    </source>
</evidence>
<dbReference type="EMBL" id="MNAD01001576">
    <property type="protein sequence ID" value="OJT03922.1"/>
    <property type="molecule type" value="Genomic_DNA"/>
</dbReference>
<protein>
    <submittedName>
        <fullName evidence="1">Uncharacterized protein</fullName>
    </submittedName>
</protein>
<dbReference type="AlphaFoldDB" id="A0A1M2V8I1"/>
<feature type="non-terminal residue" evidence="1">
    <location>
        <position position="1"/>
    </location>
</feature>
<organism evidence="1 2">
    <name type="scientific">Trametes pubescens</name>
    <name type="common">White-rot fungus</name>
    <dbReference type="NCBI Taxonomy" id="154538"/>
    <lineage>
        <taxon>Eukaryota</taxon>
        <taxon>Fungi</taxon>
        <taxon>Dikarya</taxon>
        <taxon>Basidiomycota</taxon>
        <taxon>Agaricomycotina</taxon>
        <taxon>Agaricomycetes</taxon>
        <taxon>Polyporales</taxon>
        <taxon>Polyporaceae</taxon>
        <taxon>Trametes</taxon>
    </lineage>
</organism>
<evidence type="ECO:0000313" key="1">
    <source>
        <dbReference type="EMBL" id="OJT03922.1"/>
    </source>
</evidence>
<proteinExistence type="predicted"/>
<name>A0A1M2V8I1_TRAPU</name>
<dbReference type="Proteomes" id="UP000184267">
    <property type="component" value="Unassembled WGS sequence"/>
</dbReference>
<gene>
    <name evidence="1" type="ORF">TRAPUB_5397</name>
</gene>
<sequence>RDQRHIAQPSGHPYGAFTGFRRMAPAAPSSSASILAMSSSAISKSNAFTLDTIRPGVADFGRELNLWRITLPQSPGHE</sequence>